<dbReference type="PATRIC" id="fig|445710.3.peg.2774"/>
<evidence type="ECO:0000256" key="2">
    <source>
        <dbReference type="ARBA" id="ARBA00023002"/>
    </source>
</evidence>
<dbReference type="PANTHER" id="PTHR43639">
    <property type="entry name" value="OXIDOREDUCTASE, SHORT-CHAIN DEHYDROGENASE/REDUCTASE FAMILY (AFU_ORTHOLOGUE AFUA_5G02870)"/>
    <property type="match status" value="1"/>
</dbReference>
<dbReference type="OrthoDB" id="9787298at2"/>
<dbReference type="GO" id="GO:0016491">
    <property type="term" value="F:oxidoreductase activity"/>
    <property type="evidence" value="ECO:0007669"/>
    <property type="project" value="UniProtKB-KW"/>
</dbReference>
<dbReference type="PRINTS" id="PR00080">
    <property type="entry name" value="SDRFAMILY"/>
</dbReference>
<proteinExistence type="inferred from homology"/>
<dbReference type="EMBL" id="CP014841">
    <property type="protein sequence ID" value="AND70233.1"/>
    <property type="molecule type" value="Genomic_DNA"/>
</dbReference>
<dbReference type="RefSeq" id="WP_063673300.1">
    <property type="nucleotide sequence ID" value="NZ_CP014841.1"/>
</dbReference>
<evidence type="ECO:0000256" key="1">
    <source>
        <dbReference type="ARBA" id="ARBA00006484"/>
    </source>
</evidence>
<organism evidence="3 4">
    <name type="scientific">Dyella thiooxydans</name>
    <dbReference type="NCBI Taxonomy" id="445710"/>
    <lineage>
        <taxon>Bacteria</taxon>
        <taxon>Pseudomonadati</taxon>
        <taxon>Pseudomonadota</taxon>
        <taxon>Gammaproteobacteria</taxon>
        <taxon>Lysobacterales</taxon>
        <taxon>Rhodanobacteraceae</taxon>
        <taxon>Dyella</taxon>
    </lineage>
</organism>
<sequence length="236" mass="24509">MNTQQKVAIVTGASQGIGAGLVQAFRDRNYRVVANSRSIKPSSDPGVLTVAGDIADRAVAERIVAEALQKFGRIDSLVNNAGIFSAKPFTEFTAEDYAANLSVNLDGFFHITQLAIAEMEKQGSGHVVSITTSLTDHAIDGVPAVLASLTKGGLNAATKSLAIEYAKRGVRVNAVSPGVVKTPMHGPETHGVLAALHPVGRMGEIADVVNAVLYLESAGFVTGEILHVDGGQSAGH</sequence>
<comment type="similarity">
    <text evidence="1">Belongs to the short-chain dehydrogenases/reductases (SDR) family.</text>
</comment>
<dbReference type="STRING" id="445710.ATSB10_27790"/>
<dbReference type="Proteomes" id="UP000077255">
    <property type="component" value="Chromosome"/>
</dbReference>
<dbReference type="Gene3D" id="3.40.50.720">
    <property type="entry name" value="NAD(P)-binding Rossmann-like Domain"/>
    <property type="match status" value="1"/>
</dbReference>
<dbReference type="SUPFAM" id="SSF51735">
    <property type="entry name" value="NAD(P)-binding Rossmann-fold domains"/>
    <property type="match status" value="1"/>
</dbReference>
<dbReference type="FunFam" id="3.40.50.720:FF:000084">
    <property type="entry name" value="Short-chain dehydrogenase reductase"/>
    <property type="match status" value="1"/>
</dbReference>
<dbReference type="PANTHER" id="PTHR43639:SF1">
    <property type="entry name" value="SHORT-CHAIN DEHYDROGENASE_REDUCTASE FAMILY PROTEIN"/>
    <property type="match status" value="1"/>
</dbReference>
<evidence type="ECO:0000313" key="4">
    <source>
        <dbReference type="Proteomes" id="UP000077255"/>
    </source>
</evidence>
<reference evidence="3 4" key="1">
    <citation type="submission" date="2016-02" db="EMBL/GenBank/DDBJ databases">
        <title>Complete genome sequencing and analysis of ATSB10, Dyella thiooxydans isolated from rhizosphere soil of sunflower (Helianthus annuus L.).</title>
        <authorList>
            <person name="Lee Y."/>
            <person name="Hwangbo K."/>
            <person name="Chung H."/>
            <person name="Yoo J."/>
            <person name="Kim K.Y."/>
            <person name="Sa T.M."/>
            <person name="Um Y."/>
            <person name="Madhaiyan M."/>
        </authorList>
    </citation>
    <scope>NUCLEOTIDE SEQUENCE [LARGE SCALE GENOMIC DNA]</scope>
    <source>
        <strain evidence="3 4">ATSB10</strain>
    </source>
</reference>
<name>A0A160N2S4_9GAMM</name>
<dbReference type="KEGG" id="dtx:ATSB10_27790"/>
<dbReference type="AlphaFoldDB" id="A0A160N2S4"/>
<dbReference type="InterPro" id="IPR002347">
    <property type="entry name" value="SDR_fam"/>
</dbReference>
<evidence type="ECO:0000313" key="3">
    <source>
        <dbReference type="EMBL" id="AND70233.1"/>
    </source>
</evidence>
<dbReference type="PRINTS" id="PR00081">
    <property type="entry name" value="GDHRDH"/>
</dbReference>
<keyword evidence="2" id="KW-0560">Oxidoreductase</keyword>
<keyword evidence="4" id="KW-1185">Reference proteome</keyword>
<protein>
    <submittedName>
        <fullName evidence="3">3-oxoacyl-ACP reductase</fullName>
    </submittedName>
</protein>
<dbReference type="CDD" id="cd05233">
    <property type="entry name" value="SDR_c"/>
    <property type="match status" value="1"/>
</dbReference>
<gene>
    <name evidence="3" type="ORF">ATSB10_27790</name>
</gene>
<accession>A0A160N2S4</accession>
<dbReference type="Pfam" id="PF13561">
    <property type="entry name" value="adh_short_C2"/>
    <property type="match status" value="1"/>
</dbReference>
<dbReference type="InterPro" id="IPR036291">
    <property type="entry name" value="NAD(P)-bd_dom_sf"/>
</dbReference>